<dbReference type="GO" id="GO:0015297">
    <property type="term" value="F:antiporter activity"/>
    <property type="evidence" value="ECO:0007669"/>
    <property type="project" value="UniProtKB-KW"/>
</dbReference>
<feature type="transmembrane region" description="Helical" evidence="9">
    <location>
        <begin position="31"/>
        <end position="48"/>
    </location>
</feature>
<feature type="transmembrane region" description="Helical" evidence="9">
    <location>
        <begin position="394"/>
        <end position="419"/>
    </location>
</feature>
<keyword evidence="3" id="KW-0050">Antiport</keyword>
<evidence type="ECO:0000313" key="11">
    <source>
        <dbReference type="EMBL" id="KAB3528803.1"/>
    </source>
</evidence>
<keyword evidence="7 9" id="KW-0472">Membrane</keyword>
<comment type="caution">
    <text evidence="11">The sequence shown here is derived from an EMBL/GenBank/DDBJ whole genome shotgun (WGS) entry which is preliminary data.</text>
</comment>
<name>A0A833HNG2_9FIRM</name>
<evidence type="ECO:0000313" key="12">
    <source>
        <dbReference type="Proteomes" id="UP000465601"/>
    </source>
</evidence>
<dbReference type="InterPro" id="IPR052180">
    <property type="entry name" value="NhaC_Na-H+_Antiporter"/>
</dbReference>
<keyword evidence="5 9" id="KW-0812">Transmembrane</keyword>
<organism evidence="11 12">
    <name type="scientific">Alkaliphilus serpentinus</name>
    <dbReference type="NCBI Taxonomy" id="1482731"/>
    <lineage>
        <taxon>Bacteria</taxon>
        <taxon>Bacillati</taxon>
        <taxon>Bacillota</taxon>
        <taxon>Clostridia</taxon>
        <taxon>Peptostreptococcales</taxon>
        <taxon>Natronincolaceae</taxon>
        <taxon>Alkaliphilus</taxon>
    </lineage>
</organism>
<dbReference type="RefSeq" id="WP_151866359.1">
    <property type="nucleotide sequence ID" value="NZ_WBZB01000039.1"/>
</dbReference>
<keyword evidence="2" id="KW-0813">Transport</keyword>
<feature type="transmembrane region" description="Helical" evidence="9">
    <location>
        <begin position="425"/>
        <end position="445"/>
    </location>
</feature>
<evidence type="ECO:0000256" key="6">
    <source>
        <dbReference type="ARBA" id="ARBA00022989"/>
    </source>
</evidence>
<feature type="transmembrane region" description="Helical" evidence="9">
    <location>
        <begin position="68"/>
        <end position="94"/>
    </location>
</feature>
<dbReference type="PANTHER" id="PTHR33451:SF3">
    <property type="entry name" value="MALATE-2H(+)_NA(+)-LACTATE ANTIPORTER"/>
    <property type="match status" value="1"/>
</dbReference>
<keyword evidence="4" id="KW-1003">Cell membrane</keyword>
<evidence type="ECO:0000256" key="5">
    <source>
        <dbReference type="ARBA" id="ARBA00022692"/>
    </source>
</evidence>
<feature type="transmembrane region" description="Helical" evidence="9">
    <location>
        <begin position="7"/>
        <end position="25"/>
    </location>
</feature>
<accession>A0A833HNG2</accession>
<dbReference type="Pfam" id="PF03553">
    <property type="entry name" value="Na_H_antiporter"/>
    <property type="match status" value="1"/>
</dbReference>
<evidence type="ECO:0000256" key="2">
    <source>
        <dbReference type="ARBA" id="ARBA00022448"/>
    </source>
</evidence>
<dbReference type="EMBL" id="WBZB01000039">
    <property type="protein sequence ID" value="KAB3528803.1"/>
    <property type="molecule type" value="Genomic_DNA"/>
</dbReference>
<feature type="transmembrane region" description="Helical" evidence="9">
    <location>
        <begin position="353"/>
        <end position="373"/>
    </location>
</feature>
<feature type="transmembrane region" description="Helical" evidence="9">
    <location>
        <begin position="253"/>
        <end position="274"/>
    </location>
</feature>
<sequence>MKREIKTKTSIICVVLTLIAILLGISIFKVAYYGLLFGLVLVLSVGKAHGYNLDELLSMMYRGVRKAYVLLIIMSLIGMISAAWMMGGIIPAMMKVGLSYLSNMNFPLAAFIISSGISMILGTSIGTISTVGIPLMEVARAMGLPPYLVAGAIISGAYIGDRSSPMSSSLNLTVSVTESKLMETVKHMMTTLIPAFVISIIFYYVTGDRYMVEGLGLEKIEETMRIINGSFSMGWYSFLPPLVILFMSLLKVSIVYCMATGLIASLGIIAFVYNPSFIEVAKSLFSGYYPLDPQLAQLISGGGLLSMKNVIIIIGVSTALNGLIEELSMMEAIKRWYLKGIHKVGGLIYKTSLLSFIIATITCNQSLSIIIPGRFMKDEFKKRRISGKTLARTIADTGTVLVPLIPWNVNAVAIVSLLGVSTIKYLPVAIICYVLPMITLAYGYWGLYKEDDQGLTEDSPSI</sequence>
<evidence type="ECO:0000256" key="7">
    <source>
        <dbReference type="ARBA" id="ARBA00023136"/>
    </source>
</evidence>
<evidence type="ECO:0000256" key="1">
    <source>
        <dbReference type="ARBA" id="ARBA00004651"/>
    </source>
</evidence>
<reference evidence="11 12" key="1">
    <citation type="submission" date="2019-10" db="EMBL/GenBank/DDBJ databases">
        <title>Alkaliphilus serpentinus sp. nov. and Alkaliphilus pronyensis sp. nov., two novel anaerobic alkaliphilic species isolated from the serpentinized-hosted hydrothermal field of the Prony Bay (New Caledonia).</title>
        <authorList>
            <person name="Postec A."/>
        </authorList>
    </citation>
    <scope>NUCLEOTIDE SEQUENCE [LARGE SCALE GENOMIC DNA]</scope>
    <source>
        <strain evidence="11 12">LacT</strain>
    </source>
</reference>
<evidence type="ECO:0000256" key="4">
    <source>
        <dbReference type="ARBA" id="ARBA00022475"/>
    </source>
</evidence>
<keyword evidence="12" id="KW-1185">Reference proteome</keyword>
<feature type="domain" description="Na+/H+ antiporter NhaC-like C-terminal" evidence="10">
    <location>
        <begin position="156"/>
        <end position="447"/>
    </location>
</feature>
<feature type="transmembrane region" description="Helical" evidence="9">
    <location>
        <begin position="106"/>
        <end position="129"/>
    </location>
</feature>
<feature type="transmembrane region" description="Helical" evidence="9">
    <location>
        <begin position="187"/>
        <end position="205"/>
    </location>
</feature>
<dbReference type="GO" id="GO:0005886">
    <property type="term" value="C:plasma membrane"/>
    <property type="evidence" value="ECO:0007669"/>
    <property type="project" value="UniProtKB-SubCell"/>
</dbReference>
<proteinExistence type="inferred from homology"/>
<dbReference type="Proteomes" id="UP000465601">
    <property type="component" value="Unassembled WGS sequence"/>
</dbReference>
<evidence type="ECO:0000259" key="10">
    <source>
        <dbReference type="Pfam" id="PF03553"/>
    </source>
</evidence>
<protein>
    <recommendedName>
        <fullName evidence="10">Na+/H+ antiporter NhaC-like C-terminal domain-containing protein</fullName>
    </recommendedName>
</protein>
<comment type="subcellular location">
    <subcellularLocation>
        <location evidence="1">Cell membrane</location>
        <topology evidence="1">Multi-pass membrane protein</topology>
    </subcellularLocation>
</comment>
<dbReference type="OrthoDB" id="9762978at2"/>
<dbReference type="AlphaFoldDB" id="A0A833HNG2"/>
<dbReference type="PANTHER" id="PTHR33451">
    <property type="entry name" value="MALATE-2H(+)/NA(+)-LACTATE ANTIPORTER"/>
    <property type="match status" value="1"/>
</dbReference>
<gene>
    <name evidence="11" type="ORF">F8153_10790</name>
</gene>
<feature type="transmembrane region" description="Helical" evidence="9">
    <location>
        <begin position="295"/>
        <end position="320"/>
    </location>
</feature>
<feature type="transmembrane region" description="Helical" evidence="9">
    <location>
        <begin position="141"/>
        <end position="160"/>
    </location>
</feature>
<comment type="similarity">
    <text evidence="8">Belongs to the NhaC Na(+)/H(+) (TC 2.A.35) antiporter family.</text>
</comment>
<evidence type="ECO:0000256" key="8">
    <source>
        <dbReference type="ARBA" id="ARBA00038435"/>
    </source>
</evidence>
<keyword evidence="6 9" id="KW-1133">Transmembrane helix</keyword>
<evidence type="ECO:0000256" key="3">
    <source>
        <dbReference type="ARBA" id="ARBA00022449"/>
    </source>
</evidence>
<evidence type="ECO:0000256" key="9">
    <source>
        <dbReference type="SAM" id="Phobius"/>
    </source>
</evidence>
<feature type="transmembrane region" description="Helical" evidence="9">
    <location>
        <begin position="226"/>
        <end position="247"/>
    </location>
</feature>
<dbReference type="InterPro" id="IPR018461">
    <property type="entry name" value="Na/H_Antiport_NhaC-like_C"/>
</dbReference>